<dbReference type="SUPFAM" id="SSF47370">
    <property type="entry name" value="Bromodomain"/>
    <property type="match status" value="1"/>
</dbReference>
<dbReference type="SMART" id="SM00297">
    <property type="entry name" value="BROMO"/>
    <property type="match status" value="1"/>
</dbReference>
<dbReference type="PROSITE" id="PS50014">
    <property type="entry name" value="BROMODOMAIN_2"/>
    <property type="match status" value="1"/>
</dbReference>
<feature type="region of interest" description="Disordered" evidence="5">
    <location>
        <begin position="231"/>
        <end position="254"/>
    </location>
</feature>
<evidence type="ECO:0000259" key="6">
    <source>
        <dbReference type="PROSITE" id="PS50014"/>
    </source>
</evidence>
<protein>
    <submittedName>
        <fullName evidence="8">Uncharacterized protein</fullName>
    </submittedName>
</protein>
<evidence type="ECO:0000256" key="3">
    <source>
        <dbReference type="ARBA" id="ARBA00023163"/>
    </source>
</evidence>
<feature type="domain" description="Bromo" evidence="6">
    <location>
        <begin position="281"/>
        <end position="359"/>
    </location>
</feature>
<evidence type="ECO:0000256" key="4">
    <source>
        <dbReference type="PROSITE-ProRule" id="PRU00035"/>
    </source>
</evidence>
<dbReference type="InterPro" id="IPR027353">
    <property type="entry name" value="NET_dom"/>
</dbReference>
<dbReference type="PROSITE" id="PS51525">
    <property type="entry name" value="NET"/>
    <property type="match status" value="1"/>
</dbReference>
<reference evidence="8 9" key="1">
    <citation type="journal article" date="2021" name="Comput. Struct. Biotechnol. J.">
        <title>De novo genome assembly of the potent medicinal plant Rehmannia glutinosa using nanopore technology.</title>
        <authorList>
            <person name="Ma L."/>
            <person name="Dong C."/>
            <person name="Song C."/>
            <person name="Wang X."/>
            <person name="Zheng X."/>
            <person name="Niu Y."/>
            <person name="Chen S."/>
            <person name="Feng W."/>
        </authorList>
    </citation>
    <scope>NUCLEOTIDE SEQUENCE [LARGE SCALE GENOMIC DNA]</scope>
    <source>
        <strain evidence="8">DH-2019</strain>
    </source>
</reference>
<dbReference type="InterPro" id="IPR038336">
    <property type="entry name" value="NET_sf"/>
</dbReference>
<feature type="compositionally biased region" description="Basic and acidic residues" evidence="5">
    <location>
        <begin position="231"/>
        <end position="240"/>
    </location>
</feature>
<dbReference type="Pfam" id="PF17035">
    <property type="entry name" value="BET"/>
    <property type="match status" value="1"/>
</dbReference>
<evidence type="ECO:0000313" key="8">
    <source>
        <dbReference type="EMBL" id="KAK6132658.1"/>
    </source>
</evidence>
<proteinExistence type="predicted"/>
<keyword evidence="9" id="KW-1185">Reference proteome</keyword>
<feature type="domain" description="NET" evidence="7">
    <location>
        <begin position="435"/>
        <end position="516"/>
    </location>
</feature>
<feature type="region of interest" description="Disordered" evidence="5">
    <location>
        <begin position="1"/>
        <end position="49"/>
    </location>
</feature>
<keyword evidence="2 4" id="KW-0103">Bromodomain</keyword>
<organism evidence="8 9">
    <name type="scientific">Rehmannia glutinosa</name>
    <name type="common">Chinese foxglove</name>
    <dbReference type="NCBI Taxonomy" id="99300"/>
    <lineage>
        <taxon>Eukaryota</taxon>
        <taxon>Viridiplantae</taxon>
        <taxon>Streptophyta</taxon>
        <taxon>Embryophyta</taxon>
        <taxon>Tracheophyta</taxon>
        <taxon>Spermatophyta</taxon>
        <taxon>Magnoliopsida</taxon>
        <taxon>eudicotyledons</taxon>
        <taxon>Gunneridae</taxon>
        <taxon>Pentapetalae</taxon>
        <taxon>asterids</taxon>
        <taxon>lamiids</taxon>
        <taxon>Lamiales</taxon>
        <taxon>Orobanchaceae</taxon>
        <taxon>Rehmannieae</taxon>
        <taxon>Rehmannia</taxon>
    </lineage>
</organism>
<dbReference type="PANTHER" id="PTHR45926">
    <property type="entry name" value="OSJNBA0053K19.4 PROTEIN"/>
    <property type="match status" value="1"/>
</dbReference>
<evidence type="ECO:0000256" key="1">
    <source>
        <dbReference type="ARBA" id="ARBA00023015"/>
    </source>
</evidence>
<evidence type="ECO:0000256" key="5">
    <source>
        <dbReference type="SAM" id="MobiDB-lite"/>
    </source>
</evidence>
<sequence>MRESSPLSHEKDIPNSREVAGAQMPIGNEAEDNASVMPGSPQVPQGNGPVNVNGVVKPLVISSIDDRIRFNLCKATPKNEIKELKKKLQGELGQVSWLVKQLETKELQIASYNTQISNSNISNSGNYIIADGGYSHPQPQQARSDVVDRRLLVRVNSEVGPIGHQETRHVGLARMNSDMGAARNLETRPYSRQLSVAVMENNYGASEFVEKEKRTPKANQFYRNSEFLLGKDRLPPESNKRLKTNNGRKHSGESEHGFGFGFHKSKNQVFKNCSSLLQKLMKHKHGWVFNEPVNAKDLGLVDYHDIIKHPMDLGTIKTRMSQKLDVHIMAEQLLEMFEERWAIIEAEYNSYWKYQMYQDGRFPTPTSRRGRPQSHFGPASVLASAPAAAAPISLYAPPGPQMRTFDRPEPMTASMAIDPKIHRPHVGRTPVPKKPKAKDPDKRDMTYEEKQRLSTNLQGLPNEKLDAIVQIIKKRNTALSQHDDEIEVDIDRVDTETLWELDRFVTNYKKGLSKNKRKAELALQRRTLANQNVALTNSVPAVAQVQIQSGAAFEKSTDPPAEGEKRGYNGSRSSSSSSSSSDSGSSSSDSDSDSSSGDGSDAGHSPSWKDVILEKLCDSISNWRIWLLFHSLGLVSDGPTHFDEYLDNASLQMMVS</sequence>
<evidence type="ECO:0000259" key="7">
    <source>
        <dbReference type="PROSITE" id="PS51525"/>
    </source>
</evidence>
<feature type="region of interest" description="Disordered" evidence="5">
    <location>
        <begin position="552"/>
        <end position="605"/>
    </location>
</feature>
<dbReference type="PRINTS" id="PR00503">
    <property type="entry name" value="BROMODOMAIN"/>
</dbReference>
<dbReference type="Gene3D" id="1.20.1270.220">
    <property type="match status" value="1"/>
</dbReference>
<name>A0ABR0VC96_REHGL</name>
<gene>
    <name evidence="8" type="ORF">DH2020_033610</name>
</gene>
<evidence type="ECO:0000256" key="2">
    <source>
        <dbReference type="ARBA" id="ARBA00023117"/>
    </source>
</evidence>
<dbReference type="InterPro" id="IPR001487">
    <property type="entry name" value="Bromodomain"/>
</dbReference>
<feature type="compositionally biased region" description="Low complexity" evidence="5">
    <location>
        <begin position="570"/>
        <end position="599"/>
    </location>
</feature>
<dbReference type="InterPro" id="IPR036427">
    <property type="entry name" value="Bromodomain-like_sf"/>
</dbReference>
<dbReference type="Pfam" id="PF00439">
    <property type="entry name" value="Bromodomain"/>
    <property type="match status" value="1"/>
</dbReference>
<feature type="region of interest" description="Disordered" evidence="5">
    <location>
        <begin position="415"/>
        <end position="453"/>
    </location>
</feature>
<feature type="compositionally biased region" description="Basic residues" evidence="5">
    <location>
        <begin position="422"/>
        <end position="436"/>
    </location>
</feature>
<dbReference type="Proteomes" id="UP001318860">
    <property type="component" value="Unassembled WGS sequence"/>
</dbReference>
<keyword evidence="1" id="KW-0805">Transcription regulation</keyword>
<feature type="compositionally biased region" description="Basic and acidic residues" evidence="5">
    <location>
        <begin position="437"/>
        <end position="452"/>
    </location>
</feature>
<evidence type="ECO:0000313" key="9">
    <source>
        <dbReference type="Proteomes" id="UP001318860"/>
    </source>
</evidence>
<dbReference type="Gene3D" id="1.20.920.10">
    <property type="entry name" value="Bromodomain-like"/>
    <property type="match status" value="1"/>
</dbReference>
<keyword evidence="3" id="KW-0804">Transcription</keyword>
<accession>A0ABR0VC96</accession>
<comment type="caution">
    <text evidence="8">The sequence shown here is derived from an EMBL/GenBank/DDBJ whole genome shotgun (WGS) entry which is preliminary data.</text>
</comment>
<feature type="compositionally biased region" description="Basic and acidic residues" evidence="5">
    <location>
        <begin position="1"/>
        <end position="15"/>
    </location>
</feature>
<dbReference type="EMBL" id="JABTTQ020001248">
    <property type="protein sequence ID" value="KAK6132658.1"/>
    <property type="molecule type" value="Genomic_DNA"/>
</dbReference>